<reference evidence="2 3" key="1">
    <citation type="submission" date="2015-09" db="EMBL/GenBank/DDBJ databases">
        <title>Draft genome of the parasitic nematode Teladorsagia circumcincta isolate WARC Sus (inbred).</title>
        <authorList>
            <person name="Mitreva M."/>
        </authorList>
    </citation>
    <scope>NUCLEOTIDE SEQUENCE [LARGE SCALE GENOMIC DNA]</scope>
    <source>
        <strain evidence="2 3">S</strain>
    </source>
</reference>
<dbReference type="PANTHER" id="PTHR32019:SF2">
    <property type="entry name" value="R3H DOMAIN-CONTAINING PROTEIN 4"/>
    <property type="match status" value="1"/>
</dbReference>
<organism evidence="2 3">
    <name type="scientific">Teladorsagia circumcincta</name>
    <name type="common">Brown stomach worm</name>
    <name type="synonym">Ostertagia circumcincta</name>
    <dbReference type="NCBI Taxonomy" id="45464"/>
    <lineage>
        <taxon>Eukaryota</taxon>
        <taxon>Metazoa</taxon>
        <taxon>Ecdysozoa</taxon>
        <taxon>Nematoda</taxon>
        <taxon>Chromadorea</taxon>
        <taxon>Rhabditida</taxon>
        <taxon>Rhabditina</taxon>
        <taxon>Rhabditomorpha</taxon>
        <taxon>Strongyloidea</taxon>
        <taxon>Trichostrongylidae</taxon>
        <taxon>Teladorsagia</taxon>
    </lineage>
</organism>
<dbReference type="AlphaFoldDB" id="A0A2G9TNN0"/>
<dbReference type="Pfam" id="PF13902">
    <property type="entry name" value="R3H-assoc"/>
    <property type="match status" value="1"/>
</dbReference>
<name>A0A2G9TNN0_TELCI</name>
<evidence type="ECO:0000259" key="1">
    <source>
        <dbReference type="Pfam" id="PF13902"/>
    </source>
</evidence>
<proteinExistence type="predicted"/>
<sequence length="116" mass="13534">RLLMSFVDKDDICTDFSDIVPQTVTAFDRLFIDQENMQVWNDFIERDEEEQRQILNGKESSNGCGWFIVGGNVRSPPRALQGVDGRKHHPAYCGRACFERMDIKSRRLLSEKRLPW</sequence>
<feature type="non-terminal residue" evidence="2">
    <location>
        <position position="116"/>
    </location>
</feature>
<accession>A0A2G9TNN0</accession>
<evidence type="ECO:0000313" key="2">
    <source>
        <dbReference type="EMBL" id="PIO59498.1"/>
    </source>
</evidence>
<feature type="non-terminal residue" evidence="2">
    <location>
        <position position="1"/>
    </location>
</feature>
<dbReference type="EMBL" id="KZ357691">
    <property type="protein sequence ID" value="PIO59498.1"/>
    <property type="molecule type" value="Genomic_DNA"/>
</dbReference>
<protein>
    <recommendedName>
        <fullName evidence="1">R3H-associated N-terminal domain-containing protein</fullName>
    </recommendedName>
</protein>
<feature type="domain" description="R3H-associated N-terminal" evidence="1">
    <location>
        <begin position="1"/>
        <end position="106"/>
    </location>
</feature>
<dbReference type="InterPro" id="IPR025952">
    <property type="entry name" value="R3H-assoc_dom"/>
</dbReference>
<dbReference type="OrthoDB" id="75169at2759"/>
<evidence type="ECO:0000313" key="3">
    <source>
        <dbReference type="Proteomes" id="UP000230423"/>
    </source>
</evidence>
<dbReference type="PANTHER" id="PTHR32019">
    <property type="entry name" value="R3H DOMAIN-CONTAINING PROTEIN 4"/>
    <property type="match status" value="1"/>
</dbReference>
<dbReference type="Proteomes" id="UP000230423">
    <property type="component" value="Unassembled WGS sequence"/>
</dbReference>
<gene>
    <name evidence="2" type="ORF">TELCIR_19038</name>
</gene>
<dbReference type="InterPro" id="IPR039629">
    <property type="entry name" value="R3HDM4"/>
</dbReference>
<keyword evidence="3" id="KW-1185">Reference proteome</keyword>